<organism evidence="2 3">
    <name type="scientific">Nocardioides nanhaiensis</name>
    <dbReference type="NCBI Taxonomy" id="1476871"/>
    <lineage>
        <taxon>Bacteria</taxon>
        <taxon>Bacillati</taxon>
        <taxon>Actinomycetota</taxon>
        <taxon>Actinomycetes</taxon>
        <taxon>Propionibacteriales</taxon>
        <taxon>Nocardioidaceae</taxon>
        <taxon>Nocardioides</taxon>
    </lineage>
</organism>
<name>A0ABP8VY93_9ACTN</name>
<dbReference type="EMBL" id="BAABIM010000001">
    <property type="protein sequence ID" value="GAA4676086.1"/>
    <property type="molecule type" value="Genomic_DNA"/>
</dbReference>
<protein>
    <recommendedName>
        <fullName evidence="1">Aminoglycoside phosphotransferase domain-containing protein</fullName>
    </recommendedName>
</protein>
<gene>
    <name evidence="2" type="ORF">GCM10023226_11600</name>
</gene>
<keyword evidence="3" id="KW-1185">Reference proteome</keyword>
<feature type="domain" description="Aminoglycoside phosphotransferase" evidence="1">
    <location>
        <begin position="39"/>
        <end position="242"/>
    </location>
</feature>
<accession>A0ABP8VY93</accession>
<dbReference type="RefSeq" id="WP_345263561.1">
    <property type="nucleotide sequence ID" value="NZ_BAABIM010000001.1"/>
</dbReference>
<dbReference type="Proteomes" id="UP001500621">
    <property type="component" value="Unassembled WGS sequence"/>
</dbReference>
<comment type="caution">
    <text evidence="2">The sequence shown here is derived from an EMBL/GenBank/DDBJ whole genome shotgun (WGS) entry which is preliminary data.</text>
</comment>
<dbReference type="Pfam" id="PF01636">
    <property type="entry name" value="APH"/>
    <property type="match status" value="1"/>
</dbReference>
<dbReference type="InterPro" id="IPR002575">
    <property type="entry name" value="Aminoglycoside_PTrfase"/>
</dbReference>
<sequence>MPAAMLDADELTRFAAQLLAQEAEPGSLVPQGWCRHTPSSRVLMVTDREERRWFVKQLERGYKWRRETSAYENWAPMLGDRMPRLVGGDRGRRLLLLAELPGATPASRDPLAYRRAGEALRSLHAVETGDHCWTQWCGHLAERVDRELHELNRVGVRVEERVLRRVVDAIGELAPQPLVASHGDFLPRNWVVEGDRLAIMDFAEAGHHPAVVDVAKLHATTMWGRTDLLEQLLAGYGRCLAAEEVRLLELVRAVPALALLRRGVARDVPAVVERGRAVLAAVAADRPLRLTRAVWRRTASGAVRRLVPSRVVPPEPDPLLPLDT</sequence>
<evidence type="ECO:0000313" key="2">
    <source>
        <dbReference type="EMBL" id="GAA4676086.1"/>
    </source>
</evidence>
<evidence type="ECO:0000313" key="3">
    <source>
        <dbReference type="Proteomes" id="UP001500621"/>
    </source>
</evidence>
<evidence type="ECO:0000259" key="1">
    <source>
        <dbReference type="Pfam" id="PF01636"/>
    </source>
</evidence>
<dbReference type="SUPFAM" id="SSF56112">
    <property type="entry name" value="Protein kinase-like (PK-like)"/>
    <property type="match status" value="1"/>
</dbReference>
<dbReference type="InterPro" id="IPR011009">
    <property type="entry name" value="Kinase-like_dom_sf"/>
</dbReference>
<proteinExistence type="predicted"/>
<dbReference type="Gene3D" id="3.90.1200.10">
    <property type="match status" value="1"/>
</dbReference>
<reference evidence="3" key="1">
    <citation type="journal article" date="2019" name="Int. J. Syst. Evol. Microbiol.">
        <title>The Global Catalogue of Microorganisms (GCM) 10K type strain sequencing project: providing services to taxonomists for standard genome sequencing and annotation.</title>
        <authorList>
            <consortium name="The Broad Institute Genomics Platform"/>
            <consortium name="The Broad Institute Genome Sequencing Center for Infectious Disease"/>
            <person name="Wu L."/>
            <person name="Ma J."/>
        </authorList>
    </citation>
    <scope>NUCLEOTIDE SEQUENCE [LARGE SCALE GENOMIC DNA]</scope>
    <source>
        <strain evidence="3">JCM 18127</strain>
    </source>
</reference>